<accession>A0ABT1XQP6</accession>
<dbReference type="InterPro" id="IPR007372">
    <property type="entry name" value="Lipid/polyisoprenoid-bd_YceI"/>
</dbReference>
<keyword evidence="4" id="KW-1185">Reference proteome</keyword>
<comment type="caution">
    <text evidence="3">The sequence shown here is derived from an EMBL/GenBank/DDBJ whole genome shotgun (WGS) entry which is preliminary data.</text>
</comment>
<feature type="signal peptide" evidence="1">
    <location>
        <begin position="1"/>
        <end position="25"/>
    </location>
</feature>
<feature type="domain" description="Lipid/polyisoprenoid-binding YceI-like" evidence="2">
    <location>
        <begin position="41"/>
        <end position="211"/>
    </location>
</feature>
<organism evidence="3 4">
    <name type="scientific">Parerythrobacter lacustris</name>
    <dbReference type="NCBI Taxonomy" id="2969984"/>
    <lineage>
        <taxon>Bacteria</taxon>
        <taxon>Pseudomonadati</taxon>
        <taxon>Pseudomonadota</taxon>
        <taxon>Alphaproteobacteria</taxon>
        <taxon>Sphingomonadales</taxon>
        <taxon>Erythrobacteraceae</taxon>
        <taxon>Parerythrobacter</taxon>
    </lineage>
</organism>
<dbReference type="Pfam" id="PF04264">
    <property type="entry name" value="YceI"/>
    <property type="match status" value="1"/>
</dbReference>
<dbReference type="Gene3D" id="2.40.128.110">
    <property type="entry name" value="Lipid/polyisoprenoid-binding, YceI-like"/>
    <property type="match status" value="1"/>
</dbReference>
<keyword evidence="1" id="KW-0732">Signal</keyword>
<name>A0ABT1XQP6_9SPHN</name>
<dbReference type="PANTHER" id="PTHR34406:SF1">
    <property type="entry name" value="PROTEIN YCEI"/>
    <property type="match status" value="1"/>
</dbReference>
<proteinExistence type="predicted"/>
<dbReference type="RefSeq" id="WP_257595756.1">
    <property type="nucleotide sequence ID" value="NZ_JANKHH010000004.1"/>
</dbReference>
<protein>
    <submittedName>
        <fullName evidence="3">YceI family protein</fullName>
    </submittedName>
</protein>
<dbReference type="SMART" id="SM00867">
    <property type="entry name" value="YceI"/>
    <property type="match status" value="1"/>
</dbReference>
<evidence type="ECO:0000256" key="1">
    <source>
        <dbReference type="SAM" id="SignalP"/>
    </source>
</evidence>
<feature type="chain" id="PRO_5047018500" evidence="1">
    <location>
        <begin position="26"/>
        <end position="213"/>
    </location>
</feature>
<reference evidence="3 4" key="1">
    <citation type="submission" date="2022-08" db="EMBL/GenBank/DDBJ databases">
        <title>Polyphasic taxonomy analysis of Qipengyuania sp.RS5-5.</title>
        <authorList>
            <person name="Xamxidin M."/>
            <person name="Wu M."/>
        </authorList>
    </citation>
    <scope>NUCLEOTIDE SEQUENCE [LARGE SCALE GENOMIC DNA]</scope>
    <source>
        <strain evidence="3 4">RS5-5</strain>
    </source>
</reference>
<dbReference type="EMBL" id="JANKHH010000004">
    <property type="protein sequence ID" value="MCR2833978.1"/>
    <property type="molecule type" value="Genomic_DNA"/>
</dbReference>
<dbReference type="Proteomes" id="UP001206067">
    <property type="component" value="Unassembled WGS sequence"/>
</dbReference>
<evidence type="ECO:0000313" key="4">
    <source>
        <dbReference type="Proteomes" id="UP001206067"/>
    </source>
</evidence>
<dbReference type="InterPro" id="IPR036761">
    <property type="entry name" value="TTHA0802/YceI-like_sf"/>
</dbReference>
<dbReference type="PANTHER" id="PTHR34406">
    <property type="entry name" value="PROTEIN YCEI"/>
    <property type="match status" value="1"/>
</dbReference>
<evidence type="ECO:0000313" key="3">
    <source>
        <dbReference type="EMBL" id="MCR2833978.1"/>
    </source>
</evidence>
<dbReference type="SUPFAM" id="SSF101874">
    <property type="entry name" value="YceI-like"/>
    <property type="match status" value="1"/>
</dbReference>
<sequence>MIRKAFALALAGSTLVAVSSISAQEAGVPGAADISRVTAGRYAIDANHTQVGWRVSHFGFNDYLGLFGEVTGTMELDPANVEAAKFDITIPITSVAVSSAGLKDHLLRAGKDGAAPDFFGPAPASARFVSTNVRRTGDTSALVTGQLTMNGKTGPVAILVDFTGAGLNPMNKKATVGFEGTTVIDRTQWGVGYGVPAIGRDVELNTSVAFEKQ</sequence>
<evidence type="ECO:0000259" key="2">
    <source>
        <dbReference type="SMART" id="SM00867"/>
    </source>
</evidence>
<gene>
    <name evidence="3" type="ORF">NSO95_08460</name>
</gene>